<evidence type="ECO:0000259" key="1">
    <source>
        <dbReference type="Pfam" id="PF09343"/>
    </source>
</evidence>
<keyword evidence="3" id="KW-1185">Reference proteome</keyword>
<dbReference type="EMBL" id="LVJS01000043">
    <property type="protein sequence ID" value="KZC23548.1"/>
    <property type="molecule type" value="Genomic_DNA"/>
</dbReference>
<dbReference type="Pfam" id="PF09343">
    <property type="entry name" value="DUF2460"/>
    <property type="match status" value="2"/>
</dbReference>
<dbReference type="Proteomes" id="UP000076131">
    <property type="component" value="Unassembled WGS sequence"/>
</dbReference>
<proteinExistence type="predicted"/>
<accession>A0A154QHS1</accession>
<comment type="caution">
    <text evidence="2">The sequence shown here is derived from an EMBL/GenBank/DDBJ whole genome shotgun (WGS) entry which is preliminary data.</text>
</comment>
<dbReference type="RefSeq" id="WP_063107770.1">
    <property type="nucleotide sequence ID" value="NZ_LVJS01000043.1"/>
</dbReference>
<reference evidence="2 3" key="1">
    <citation type="journal article" date="2016" name="MBio">
        <title>Lateral Gene Transfer in a Heavy Metal-Contaminated-Groundwater Microbial Community.</title>
        <authorList>
            <person name="Hemme C.L."/>
            <person name="Green S.J."/>
            <person name="Rishishwar L."/>
            <person name="Prakash O."/>
            <person name="Pettenato A."/>
            <person name="Chakraborty R."/>
            <person name="Deutschbauer A.M."/>
            <person name="Van Nostrand J.D."/>
            <person name="Wu L."/>
            <person name="He Z."/>
            <person name="Jordan I.K."/>
            <person name="Hazen T.C."/>
            <person name="Arkin A.P."/>
            <person name="Kostka J.E."/>
            <person name="Zhou J."/>
        </authorList>
    </citation>
    <scope>NUCLEOTIDE SEQUENCE [LARGE SCALE GENOMIC DNA]</scope>
    <source>
        <strain evidence="2 3">FW104-T7</strain>
    </source>
</reference>
<name>A0A154QHS1_9GAMM</name>
<evidence type="ECO:0000313" key="3">
    <source>
        <dbReference type="Proteomes" id="UP000076131"/>
    </source>
</evidence>
<feature type="domain" description="DUF2460" evidence="1">
    <location>
        <begin position="234"/>
        <end position="296"/>
    </location>
</feature>
<feature type="domain" description="DUF2460" evidence="1">
    <location>
        <begin position="6"/>
        <end position="103"/>
    </location>
</feature>
<dbReference type="STRING" id="416169.RHOFW104T7_13175"/>
<evidence type="ECO:0000313" key="2">
    <source>
        <dbReference type="EMBL" id="KZC23548.1"/>
    </source>
</evidence>
<dbReference type="InterPro" id="IPR011740">
    <property type="entry name" value="DUF2460"/>
</dbReference>
<protein>
    <recommendedName>
        <fullName evidence="1">DUF2460 domain-containing protein</fullName>
    </recommendedName>
</protein>
<sequence length="296" mass="31201">MSYKTFPTFQGVGWDIKKRVLWSTDVETAASGAEFRTGRWTAPVYEFDLSFAYLSQADRDNLESFQVGQFGNLTPFLLNAVNDNAQTNVALTGSVDGVNKAFQIPIPAQGQLVTWQVYANGTAISSNGTGTPASPTLGQVAGGAKAARTYYVRIEYVDAAQGTSAASAEASLAVAASSLLTIASPASAPGATQWQVFIGTAANGETLAATLSIGSSYTEPTGALPSGVVYATTDGTTFAVSNAGAVTFVQAPSSGISLTWTGTYAYLVRFKDDTLEFNQMLSQFYEVQTITFRTVR</sequence>
<gene>
    <name evidence="2" type="ORF">RHOFW104T7_13175</name>
</gene>
<organism evidence="2 3">
    <name type="scientific">Rhodanobacter thiooxydans</name>
    <dbReference type="NCBI Taxonomy" id="416169"/>
    <lineage>
        <taxon>Bacteria</taxon>
        <taxon>Pseudomonadati</taxon>
        <taxon>Pseudomonadota</taxon>
        <taxon>Gammaproteobacteria</taxon>
        <taxon>Lysobacterales</taxon>
        <taxon>Rhodanobacteraceae</taxon>
        <taxon>Rhodanobacter</taxon>
    </lineage>
</organism>
<dbReference type="AlphaFoldDB" id="A0A154QHS1"/>